<dbReference type="PANTHER" id="PTHR36922">
    <property type="entry name" value="BLL2446 PROTEIN"/>
    <property type="match status" value="1"/>
</dbReference>
<name>A0A562ZMY5_9BURK</name>
<feature type="transmembrane region" description="Helical" evidence="1">
    <location>
        <begin position="132"/>
        <end position="153"/>
    </location>
</feature>
<proteinExistence type="predicted"/>
<dbReference type="InterPro" id="IPR034660">
    <property type="entry name" value="DinB/YfiT-like"/>
</dbReference>
<organism evidence="2 3">
    <name type="scientific">Caenimonas sedimenti</name>
    <dbReference type="NCBI Taxonomy" id="2596921"/>
    <lineage>
        <taxon>Bacteria</taxon>
        <taxon>Pseudomonadati</taxon>
        <taxon>Pseudomonadota</taxon>
        <taxon>Betaproteobacteria</taxon>
        <taxon>Burkholderiales</taxon>
        <taxon>Comamonadaceae</taxon>
        <taxon>Caenimonas</taxon>
    </lineage>
</organism>
<protein>
    <submittedName>
        <fullName evidence="2">DUF1993 domain-containing protein</fullName>
    </submittedName>
</protein>
<keyword evidence="1" id="KW-0472">Membrane</keyword>
<dbReference type="Proteomes" id="UP000318199">
    <property type="component" value="Unassembled WGS sequence"/>
</dbReference>
<accession>A0A562ZMY5</accession>
<sequence length="174" mass="18973">MTITLHSATVPVFKNTLRNLSYILDKGAAHAEEKKFDPVALTTFRLAPDMLPMTRQVLIACDAVKNGVARVSGVEAPKFADDEATFDELKARIQKTLDYLATVPASALDGKEDTDITFPIGRDKTRTMKAQAYLLTWVLPNFYFHVTTTYAILRHNGVPLGKGDYLAGAAAAAA</sequence>
<evidence type="ECO:0000313" key="3">
    <source>
        <dbReference type="Proteomes" id="UP000318199"/>
    </source>
</evidence>
<dbReference type="SUPFAM" id="SSF109854">
    <property type="entry name" value="DinB/YfiT-like putative metalloenzymes"/>
    <property type="match status" value="1"/>
</dbReference>
<dbReference type="OrthoDB" id="338237at2"/>
<evidence type="ECO:0000313" key="2">
    <source>
        <dbReference type="EMBL" id="TWO69950.1"/>
    </source>
</evidence>
<keyword evidence="1" id="KW-1133">Transmembrane helix</keyword>
<comment type="caution">
    <text evidence="2">The sequence shown here is derived from an EMBL/GenBank/DDBJ whole genome shotgun (WGS) entry which is preliminary data.</text>
</comment>
<keyword evidence="1" id="KW-0812">Transmembrane</keyword>
<dbReference type="EMBL" id="VOBQ01000013">
    <property type="protein sequence ID" value="TWO69950.1"/>
    <property type="molecule type" value="Genomic_DNA"/>
</dbReference>
<dbReference type="AlphaFoldDB" id="A0A562ZMY5"/>
<evidence type="ECO:0000256" key="1">
    <source>
        <dbReference type="SAM" id="Phobius"/>
    </source>
</evidence>
<dbReference type="PANTHER" id="PTHR36922:SF1">
    <property type="entry name" value="DUF1993 DOMAIN-CONTAINING PROTEIN"/>
    <property type="match status" value="1"/>
</dbReference>
<gene>
    <name evidence="2" type="ORF">FN976_16515</name>
</gene>
<reference evidence="2 3" key="1">
    <citation type="submission" date="2019-07" db="EMBL/GenBank/DDBJ databases">
        <title>Caenimonas sedimenti sp. nov., isolated from activated sludge.</title>
        <authorList>
            <person name="Xu J."/>
        </authorList>
    </citation>
    <scope>NUCLEOTIDE SEQUENCE [LARGE SCALE GENOMIC DNA]</scope>
    <source>
        <strain evidence="2 3">HX-9-20</strain>
    </source>
</reference>
<dbReference type="InterPro" id="IPR018531">
    <property type="entry name" value="DUF1993"/>
</dbReference>
<dbReference type="Pfam" id="PF09351">
    <property type="entry name" value="DUF1993"/>
    <property type="match status" value="1"/>
</dbReference>
<dbReference type="Gene3D" id="1.20.120.450">
    <property type="entry name" value="dinb family like domain"/>
    <property type="match status" value="1"/>
</dbReference>
<keyword evidence="3" id="KW-1185">Reference proteome</keyword>
<dbReference type="RefSeq" id="WP_145894146.1">
    <property type="nucleotide sequence ID" value="NZ_VOBQ01000013.1"/>
</dbReference>